<dbReference type="EMBL" id="JAUSVL010000001">
    <property type="protein sequence ID" value="MDQ0289475.1"/>
    <property type="molecule type" value="Genomic_DNA"/>
</dbReference>
<gene>
    <name evidence="1" type="ORF">J3R75_001582</name>
</gene>
<name>A0AAE3VFF0_9BACT</name>
<dbReference type="Proteomes" id="UP001238163">
    <property type="component" value="Unassembled WGS sequence"/>
</dbReference>
<keyword evidence="2" id="KW-1185">Reference proteome</keyword>
<organism evidence="1 2">
    <name type="scientific">Oligosphaera ethanolica</name>
    <dbReference type="NCBI Taxonomy" id="760260"/>
    <lineage>
        <taxon>Bacteria</taxon>
        <taxon>Pseudomonadati</taxon>
        <taxon>Lentisphaerota</taxon>
        <taxon>Oligosphaeria</taxon>
        <taxon>Oligosphaerales</taxon>
        <taxon>Oligosphaeraceae</taxon>
        <taxon>Oligosphaera</taxon>
    </lineage>
</organism>
<protein>
    <submittedName>
        <fullName evidence="1">Uncharacterized protein</fullName>
    </submittedName>
</protein>
<evidence type="ECO:0000313" key="2">
    <source>
        <dbReference type="Proteomes" id="UP001238163"/>
    </source>
</evidence>
<sequence length="146" mass="15878">MNRDALKQWCRLHDFLNTPSGDVAEESARLTDEGVDVQGTVARVKDMVRKAYQADLRAQAAADQEGSVWRAQVVKTKVAGMSLAAVKRMLQSYALGTGFGQPQAAAVAFFRDKSADECSEEDLRSLLADIMAAEEGNAEPEDTNEP</sequence>
<accession>A0AAE3VFF0</accession>
<evidence type="ECO:0000313" key="1">
    <source>
        <dbReference type="EMBL" id="MDQ0289475.1"/>
    </source>
</evidence>
<comment type="caution">
    <text evidence="1">The sequence shown here is derived from an EMBL/GenBank/DDBJ whole genome shotgun (WGS) entry which is preliminary data.</text>
</comment>
<dbReference type="RefSeq" id="WP_307260901.1">
    <property type="nucleotide sequence ID" value="NZ_JAUSVL010000001.1"/>
</dbReference>
<proteinExistence type="predicted"/>
<dbReference type="AlphaFoldDB" id="A0AAE3VFF0"/>
<reference evidence="1" key="1">
    <citation type="submission" date="2023-07" db="EMBL/GenBank/DDBJ databases">
        <title>Genomic Encyclopedia of Type Strains, Phase IV (KMG-IV): sequencing the most valuable type-strain genomes for metagenomic binning, comparative biology and taxonomic classification.</title>
        <authorList>
            <person name="Goeker M."/>
        </authorList>
    </citation>
    <scope>NUCLEOTIDE SEQUENCE</scope>
    <source>
        <strain evidence="1">DSM 24202</strain>
    </source>
</reference>